<feature type="compositionally biased region" description="Acidic residues" evidence="2">
    <location>
        <begin position="380"/>
        <end position="390"/>
    </location>
</feature>
<dbReference type="Proteomes" id="UP000325780">
    <property type="component" value="Unassembled WGS sequence"/>
</dbReference>
<accession>A0A5N6TI79</accession>
<dbReference type="EMBL" id="ML742288">
    <property type="protein sequence ID" value="KAE8146078.1"/>
    <property type="molecule type" value="Genomic_DNA"/>
</dbReference>
<dbReference type="OrthoDB" id="5404651at2759"/>
<reference evidence="3 4" key="1">
    <citation type="submission" date="2019-04" db="EMBL/GenBank/DDBJ databases">
        <title>Friends and foes A comparative genomics study of 23 Aspergillus species from section Flavi.</title>
        <authorList>
            <consortium name="DOE Joint Genome Institute"/>
            <person name="Kjaerbolling I."/>
            <person name="Vesth T."/>
            <person name="Frisvad J.C."/>
            <person name="Nybo J.L."/>
            <person name="Theobald S."/>
            <person name="Kildgaard S."/>
            <person name="Isbrandt T."/>
            <person name="Kuo A."/>
            <person name="Sato A."/>
            <person name="Lyhne E.K."/>
            <person name="Kogle M.E."/>
            <person name="Wiebenga A."/>
            <person name="Kun R.S."/>
            <person name="Lubbers R.J."/>
            <person name="Makela M.R."/>
            <person name="Barry K."/>
            <person name="Chovatia M."/>
            <person name="Clum A."/>
            <person name="Daum C."/>
            <person name="Haridas S."/>
            <person name="He G."/>
            <person name="LaButti K."/>
            <person name="Lipzen A."/>
            <person name="Mondo S."/>
            <person name="Riley R."/>
            <person name="Salamov A."/>
            <person name="Simmons B.A."/>
            <person name="Magnuson J.K."/>
            <person name="Henrissat B."/>
            <person name="Mortensen U.H."/>
            <person name="Larsen T.O."/>
            <person name="Devries R.P."/>
            <person name="Grigoriev I.V."/>
            <person name="Machida M."/>
            <person name="Baker S.E."/>
            <person name="Andersen M.R."/>
        </authorList>
    </citation>
    <scope>NUCLEOTIDE SEQUENCE [LARGE SCALE GENOMIC DNA]</scope>
    <source>
        <strain evidence="3 4">IBT 18842</strain>
    </source>
</reference>
<evidence type="ECO:0000256" key="2">
    <source>
        <dbReference type="SAM" id="MobiDB-lite"/>
    </source>
</evidence>
<sequence length="480" mass="53233">MLQDIEPQLSSLAPAAEISGPVTPTQRRSLSASPGLSVRPGSSASHSNKTKFLSPPSLSSSDMTPPPSSQTPGKTLRQSRSRSSSYLASPPNFEKTLYAAYGASENLPTSDEINDADESKLRVIAKDLLGVAQEARMSALHFKLQNSLLSFTSNEAIKRAEVEHQLARREVEILQSSEYRRRHSGAKPTQPFTSMELERTLQRNQELERINATLDRRLRRAKRLIDQEKENSDRHREENALLKDRIRENRKHFSLMIEHGSLSPSPQTEIQIPHMNSVSHFMDSASHPMITGDNQNPFAALLAADRVLNRETPSATSTSHCNKMQSQYTSNHVRADHSFSSLPMTPSRSQMTKQETLYSTPGRKHQDGYRDRDSTISASDTEEAETEEDAPVSQAGSVASNMLRHNPSSNHKDARQVKRAPKSSTLLQTTLFGQVKKPGIERASGSLKRKTSFEGVSAKKSKAEKGVGLGIDTWDNTTRV</sequence>
<feature type="region of interest" description="Disordered" evidence="2">
    <location>
        <begin position="442"/>
        <end position="462"/>
    </location>
</feature>
<feature type="region of interest" description="Disordered" evidence="2">
    <location>
        <begin position="311"/>
        <end position="424"/>
    </location>
</feature>
<keyword evidence="4" id="KW-1185">Reference proteome</keyword>
<feature type="region of interest" description="Disordered" evidence="2">
    <location>
        <begin position="1"/>
        <end position="90"/>
    </location>
</feature>
<organism evidence="3 4">
    <name type="scientific">Aspergillus avenaceus</name>
    <dbReference type="NCBI Taxonomy" id="36643"/>
    <lineage>
        <taxon>Eukaryota</taxon>
        <taxon>Fungi</taxon>
        <taxon>Dikarya</taxon>
        <taxon>Ascomycota</taxon>
        <taxon>Pezizomycotina</taxon>
        <taxon>Eurotiomycetes</taxon>
        <taxon>Eurotiomycetidae</taxon>
        <taxon>Eurotiales</taxon>
        <taxon>Aspergillaceae</taxon>
        <taxon>Aspergillus</taxon>
        <taxon>Aspergillus subgen. Circumdati</taxon>
    </lineage>
</organism>
<feature type="compositionally biased region" description="Polar residues" evidence="2">
    <location>
        <begin position="22"/>
        <end position="63"/>
    </location>
</feature>
<evidence type="ECO:0000313" key="4">
    <source>
        <dbReference type="Proteomes" id="UP000325780"/>
    </source>
</evidence>
<feature type="coiled-coil region" evidence="1">
    <location>
        <begin position="157"/>
        <end position="245"/>
    </location>
</feature>
<keyword evidence="1" id="KW-0175">Coiled coil</keyword>
<evidence type="ECO:0000256" key="1">
    <source>
        <dbReference type="SAM" id="Coils"/>
    </source>
</evidence>
<evidence type="ECO:0000313" key="3">
    <source>
        <dbReference type="EMBL" id="KAE8146078.1"/>
    </source>
</evidence>
<feature type="compositionally biased region" description="Basic and acidic residues" evidence="2">
    <location>
        <begin position="364"/>
        <end position="374"/>
    </location>
</feature>
<name>A0A5N6TI79_ASPAV</name>
<dbReference type="AlphaFoldDB" id="A0A5N6TI79"/>
<protein>
    <submittedName>
        <fullName evidence="3">Uncharacterized protein</fullName>
    </submittedName>
</protein>
<proteinExistence type="predicted"/>
<feature type="compositionally biased region" description="Polar residues" evidence="2">
    <location>
        <begin position="311"/>
        <end position="359"/>
    </location>
</feature>
<gene>
    <name evidence="3" type="ORF">BDV25DRAFT_163211</name>
</gene>